<keyword evidence="13" id="KW-1185">Reference proteome</keyword>
<keyword evidence="5" id="KW-0229">DNA integration</keyword>
<evidence type="ECO:0000256" key="8">
    <source>
        <dbReference type="ARBA" id="ARBA00023306"/>
    </source>
</evidence>
<evidence type="ECO:0000256" key="3">
    <source>
        <dbReference type="ARBA" id="ARBA00022618"/>
    </source>
</evidence>
<dbReference type="InterPro" id="IPR013762">
    <property type="entry name" value="Integrase-like_cat_sf"/>
</dbReference>
<evidence type="ECO:0000256" key="7">
    <source>
        <dbReference type="ARBA" id="ARBA00023172"/>
    </source>
</evidence>
<comment type="subcellular location">
    <subcellularLocation>
        <location evidence="1">Cytoplasm</location>
    </subcellularLocation>
</comment>
<dbReference type="InterPro" id="IPR004107">
    <property type="entry name" value="Integrase_SAM-like_N"/>
</dbReference>
<name>A0ABY8KIJ3_9BACI</name>
<sequence>MQLHAAIDEFVLYIEIEKNYSVNTVTSYEYDLQLFLTFLSDHGCSTCLNEITKTQVRRFIQYLLGSLKQKPRSVNRKISSLKSFAKYCLIERYLTNDFTHGIESPKTDDKLPVYMTLTDLKQQFDYLERSQSRFSMRNELMFKLLATTGIRRSELVSLTWEQVDLVNETIRIDGKGKKERILPLHPHLMPLLASYKASLRSYQNYLLLN</sequence>
<evidence type="ECO:0000313" key="12">
    <source>
        <dbReference type="EMBL" id="WGF39313.1"/>
    </source>
</evidence>
<evidence type="ECO:0000256" key="1">
    <source>
        <dbReference type="ARBA" id="ARBA00004496"/>
    </source>
</evidence>
<accession>A0ABY8KIJ3</accession>
<feature type="domain" description="Tyr recombinase" evidence="10">
    <location>
        <begin position="110"/>
        <end position="209"/>
    </location>
</feature>
<dbReference type="InterPro" id="IPR010998">
    <property type="entry name" value="Integrase_recombinase_N"/>
</dbReference>
<keyword evidence="3" id="KW-0132">Cell division</keyword>
<dbReference type="Gene3D" id="1.10.150.130">
    <property type="match status" value="1"/>
</dbReference>
<dbReference type="SUPFAM" id="SSF56349">
    <property type="entry name" value="DNA breaking-rejoining enzymes"/>
    <property type="match status" value="1"/>
</dbReference>
<evidence type="ECO:0000256" key="4">
    <source>
        <dbReference type="ARBA" id="ARBA00022829"/>
    </source>
</evidence>
<protein>
    <submittedName>
        <fullName evidence="12">Site-specific integrase</fullName>
    </submittedName>
</protein>
<evidence type="ECO:0000259" key="10">
    <source>
        <dbReference type="PROSITE" id="PS51898"/>
    </source>
</evidence>
<dbReference type="Proteomes" id="UP001244564">
    <property type="component" value="Chromosome"/>
</dbReference>
<dbReference type="InterPro" id="IPR011010">
    <property type="entry name" value="DNA_brk_join_enz"/>
</dbReference>
<dbReference type="PROSITE" id="PS51898">
    <property type="entry name" value="TYR_RECOMBINASE"/>
    <property type="match status" value="1"/>
</dbReference>
<dbReference type="RefSeq" id="WP_259950154.1">
    <property type="nucleotide sequence ID" value="NZ_CP122283.1"/>
</dbReference>
<dbReference type="InterPro" id="IPR044068">
    <property type="entry name" value="CB"/>
</dbReference>
<evidence type="ECO:0000256" key="5">
    <source>
        <dbReference type="ARBA" id="ARBA00022908"/>
    </source>
</evidence>
<keyword evidence="4" id="KW-0159">Chromosome partition</keyword>
<feature type="domain" description="Core-binding (CB)" evidence="11">
    <location>
        <begin position="1"/>
        <end position="89"/>
    </location>
</feature>
<dbReference type="PROSITE" id="PS51900">
    <property type="entry name" value="CB"/>
    <property type="match status" value="1"/>
</dbReference>
<dbReference type="InterPro" id="IPR050090">
    <property type="entry name" value="Tyrosine_recombinase_XerCD"/>
</dbReference>
<gene>
    <name evidence="12" type="ORF">QBO96_03340</name>
</gene>
<dbReference type="EMBL" id="CP122283">
    <property type="protein sequence ID" value="WGF39313.1"/>
    <property type="molecule type" value="Genomic_DNA"/>
</dbReference>
<organism evidence="12 13">
    <name type="scientific">Lysinibacillus capsici</name>
    <dbReference type="NCBI Taxonomy" id="2115968"/>
    <lineage>
        <taxon>Bacteria</taxon>
        <taxon>Bacillati</taxon>
        <taxon>Bacillota</taxon>
        <taxon>Bacilli</taxon>
        <taxon>Bacillales</taxon>
        <taxon>Bacillaceae</taxon>
        <taxon>Lysinibacillus</taxon>
    </lineage>
</organism>
<keyword evidence="2" id="KW-0963">Cytoplasm</keyword>
<evidence type="ECO:0000259" key="11">
    <source>
        <dbReference type="PROSITE" id="PS51900"/>
    </source>
</evidence>
<evidence type="ECO:0000256" key="6">
    <source>
        <dbReference type="ARBA" id="ARBA00023125"/>
    </source>
</evidence>
<reference evidence="12 13" key="1">
    <citation type="submission" date="2023-04" db="EMBL/GenBank/DDBJ databases">
        <title>Genomic of Lysinibacillus capsici TSBLM.</title>
        <authorList>
            <person name="Hu X.S."/>
            <person name="Yu C.H."/>
        </authorList>
    </citation>
    <scope>NUCLEOTIDE SEQUENCE [LARGE SCALE GENOMIC DNA]</scope>
    <source>
        <strain evidence="12 13">TSBLM</strain>
    </source>
</reference>
<dbReference type="InterPro" id="IPR002104">
    <property type="entry name" value="Integrase_catalytic"/>
</dbReference>
<dbReference type="PANTHER" id="PTHR30349:SF77">
    <property type="entry name" value="TYROSINE RECOMBINASE XERC"/>
    <property type="match status" value="1"/>
</dbReference>
<evidence type="ECO:0000256" key="2">
    <source>
        <dbReference type="ARBA" id="ARBA00022490"/>
    </source>
</evidence>
<dbReference type="CDD" id="cd00397">
    <property type="entry name" value="DNA_BRE_C"/>
    <property type="match status" value="1"/>
</dbReference>
<dbReference type="Gene3D" id="1.10.443.10">
    <property type="entry name" value="Intergrase catalytic core"/>
    <property type="match status" value="1"/>
</dbReference>
<proteinExistence type="predicted"/>
<keyword evidence="8" id="KW-0131">Cell cycle</keyword>
<evidence type="ECO:0000256" key="9">
    <source>
        <dbReference type="PROSITE-ProRule" id="PRU01248"/>
    </source>
</evidence>
<keyword evidence="7" id="KW-0233">DNA recombination</keyword>
<dbReference type="Pfam" id="PF02899">
    <property type="entry name" value="Phage_int_SAM_1"/>
    <property type="match status" value="1"/>
</dbReference>
<keyword evidence="6 9" id="KW-0238">DNA-binding</keyword>
<evidence type="ECO:0000313" key="13">
    <source>
        <dbReference type="Proteomes" id="UP001244564"/>
    </source>
</evidence>
<dbReference type="PANTHER" id="PTHR30349">
    <property type="entry name" value="PHAGE INTEGRASE-RELATED"/>
    <property type="match status" value="1"/>
</dbReference>
<dbReference type="Pfam" id="PF00589">
    <property type="entry name" value="Phage_integrase"/>
    <property type="match status" value="1"/>
</dbReference>